<protein>
    <submittedName>
        <fullName evidence="2">FOG: EAL domain</fullName>
    </submittedName>
</protein>
<organism evidence="2 3">
    <name type="scientific">Enterobacter bugandensis</name>
    <dbReference type="NCBI Taxonomy" id="881260"/>
    <lineage>
        <taxon>Bacteria</taxon>
        <taxon>Pseudomonadati</taxon>
        <taxon>Pseudomonadota</taxon>
        <taxon>Gammaproteobacteria</taxon>
        <taxon>Enterobacterales</taxon>
        <taxon>Enterobacteriaceae</taxon>
        <taxon>Enterobacter</taxon>
    </lineage>
</organism>
<sequence>MKRFTIRLQPIMSLTTRQLCGYEVLSEPPTELNIAEWFEQCSSAQLLQLRTWQLRMLESQKITVKLFVNLTTAILASEEGTAALLQGPLPGVVELQDPMAIARLDATRLALLDKNLRRLRHAGMEVWLDDYLSDYGSTLADSGLEFDGVKLDCAAFQQYRNDSAGLAHLIAEARRFGTFVLAEGVESQRDVRAASLAGADLAQGFYWPEKKIHAVQAPSVQTLQRQMRNVT</sequence>
<feature type="domain" description="EAL" evidence="1">
    <location>
        <begin position="1"/>
        <end position="224"/>
    </location>
</feature>
<dbReference type="PROSITE" id="PS50883">
    <property type="entry name" value="EAL"/>
    <property type="match status" value="1"/>
</dbReference>
<dbReference type="SMART" id="SM00052">
    <property type="entry name" value="EAL"/>
    <property type="match status" value="1"/>
</dbReference>
<dbReference type="AlphaFoldDB" id="A0A822WRL2"/>
<evidence type="ECO:0000259" key="1">
    <source>
        <dbReference type="PROSITE" id="PS50883"/>
    </source>
</evidence>
<dbReference type="InterPro" id="IPR050706">
    <property type="entry name" value="Cyclic-di-GMP_PDE-like"/>
</dbReference>
<dbReference type="EMBL" id="FJZI01000004">
    <property type="protein sequence ID" value="CZX55256.1"/>
    <property type="molecule type" value="Genomic_DNA"/>
</dbReference>
<name>A0A822WRL2_9ENTR</name>
<dbReference type="GO" id="GO:0071111">
    <property type="term" value="F:cyclic-guanylate-specific phosphodiesterase activity"/>
    <property type="evidence" value="ECO:0007669"/>
    <property type="project" value="InterPro"/>
</dbReference>
<dbReference type="PANTHER" id="PTHR33121">
    <property type="entry name" value="CYCLIC DI-GMP PHOSPHODIESTERASE PDEF"/>
    <property type="match status" value="1"/>
</dbReference>
<dbReference type="Proteomes" id="UP000076063">
    <property type="component" value="Unassembled WGS sequence"/>
</dbReference>
<evidence type="ECO:0000313" key="2">
    <source>
        <dbReference type="EMBL" id="CZX55256.1"/>
    </source>
</evidence>
<dbReference type="InterPro" id="IPR035919">
    <property type="entry name" value="EAL_sf"/>
</dbReference>
<dbReference type="RefSeq" id="WP_080461429.1">
    <property type="nucleotide sequence ID" value="NZ_CP039452.1"/>
</dbReference>
<reference evidence="2 3" key="1">
    <citation type="submission" date="2016-03" db="EMBL/GenBank/DDBJ databases">
        <authorList>
            <consortium name="Pathogen Informatics"/>
        </authorList>
    </citation>
    <scope>NUCLEOTIDE SEQUENCE [LARGE SCALE GENOMIC DNA]</scope>
    <source>
        <strain evidence="3">e1527</strain>
    </source>
</reference>
<evidence type="ECO:0000313" key="3">
    <source>
        <dbReference type="Proteomes" id="UP000076063"/>
    </source>
</evidence>
<dbReference type="SUPFAM" id="SSF141868">
    <property type="entry name" value="EAL domain-like"/>
    <property type="match status" value="1"/>
</dbReference>
<dbReference type="Pfam" id="PF00563">
    <property type="entry name" value="EAL"/>
    <property type="match status" value="1"/>
</dbReference>
<dbReference type="Gene3D" id="3.20.20.450">
    <property type="entry name" value="EAL domain"/>
    <property type="match status" value="1"/>
</dbReference>
<dbReference type="InterPro" id="IPR001633">
    <property type="entry name" value="EAL_dom"/>
</dbReference>
<proteinExistence type="predicted"/>
<comment type="caution">
    <text evidence="2">The sequence shown here is derived from an EMBL/GenBank/DDBJ whole genome shotgun (WGS) entry which is preliminary data.</text>
</comment>
<dbReference type="PANTHER" id="PTHR33121:SF70">
    <property type="entry name" value="SIGNALING PROTEIN YKOW"/>
    <property type="match status" value="1"/>
</dbReference>
<gene>
    <name evidence="2" type="ORF">SAMEA2273372_02167</name>
</gene>
<accession>A0A822WRL2</accession>